<reference evidence="1 2" key="1">
    <citation type="submission" date="2024-02" db="EMBL/GenBank/DDBJ databases">
        <authorList>
            <person name="Chen Y."/>
            <person name="Shah S."/>
            <person name="Dougan E. K."/>
            <person name="Thang M."/>
            <person name="Chan C."/>
        </authorList>
    </citation>
    <scope>NUCLEOTIDE SEQUENCE [LARGE SCALE GENOMIC DNA]</scope>
</reference>
<proteinExistence type="predicted"/>
<dbReference type="EMBL" id="CAXAMN010005614">
    <property type="protein sequence ID" value="CAK9014754.1"/>
    <property type="molecule type" value="Genomic_DNA"/>
</dbReference>
<sequence length="290" mass="31800">MERDEKVQQYKTIKRLQKSYLVRCNESLSNIIPGSGVKPASAIRRTEQQRLGEAPSSGVAAYVDSCLMEPAGGATATKAAAAGGAGAVGRTAGTWRNAPLRLQDVRAFGKALRTASQDFVKLSSQVIEDHKSLLWLVGTGSSALAGWCVYVLRRVHYERIEGAMSEISLKMKDIEKKAGDESARPISKIEMATFIVPGVVSAFSFGYLAGRTVSSYKLHKRLRLIHFQAPDRAEHQPCLRGRGPRAFVRGRDLGTRTGAGRLSRTSGDEVVVLFQRLVLLTWRREAAERE</sequence>
<gene>
    <name evidence="1" type="ORF">CCMP2556_LOCUS11826</name>
</gene>
<name>A0ABP0JKX4_9DINO</name>
<evidence type="ECO:0000313" key="2">
    <source>
        <dbReference type="Proteomes" id="UP001642484"/>
    </source>
</evidence>
<comment type="caution">
    <text evidence="1">The sequence shown here is derived from an EMBL/GenBank/DDBJ whole genome shotgun (WGS) entry which is preliminary data.</text>
</comment>
<accession>A0ABP0JKX4</accession>
<organism evidence="1 2">
    <name type="scientific">Durusdinium trenchii</name>
    <dbReference type="NCBI Taxonomy" id="1381693"/>
    <lineage>
        <taxon>Eukaryota</taxon>
        <taxon>Sar</taxon>
        <taxon>Alveolata</taxon>
        <taxon>Dinophyceae</taxon>
        <taxon>Suessiales</taxon>
        <taxon>Symbiodiniaceae</taxon>
        <taxon>Durusdinium</taxon>
    </lineage>
</organism>
<keyword evidence="2" id="KW-1185">Reference proteome</keyword>
<evidence type="ECO:0008006" key="3">
    <source>
        <dbReference type="Google" id="ProtNLM"/>
    </source>
</evidence>
<dbReference type="Proteomes" id="UP001642484">
    <property type="component" value="Unassembled WGS sequence"/>
</dbReference>
<evidence type="ECO:0000313" key="1">
    <source>
        <dbReference type="EMBL" id="CAK9014754.1"/>
    </source>
</evidence>
<protein>
    <recommendedName>
        <fullName evidence="3">Transmembrane protein 242</fullName>
    </recommendedName>
</protein>